<dbReference type="SUPFAM" id="SSF52058">
    <property type="entry name" value="L domain-like"/>
    <property type="match status" value="3"/>
</dbReference>
<dbReference type="InterPro" id="IPR056789">
    <property type="entry name" value="LRR_R13L1-DRL21"/>
</dbReference>
<accession>B9RV82</accession>
<keyword evidence="3" id="KW-1185">Reference proteome</keyword>
<dbReference type="EMBL" id="EQ973818">
    <property type="protein sequence ID" value="EEF44815.1"/>
    <property type="molecule type" value="Genomic_DNA"/>
</dbReference>
<dbReference type="InterPro" id="IPR032675">
    <property type="entry name" value="LRR_dom_sf"/>
</dbReference>
<sequence>MPPGMGNLTELRMLSKFVLGTRKQSSSSSIRELRNLDHLRGELSIENLQHVENPIEASAACLERKKHLKQLGFKWAAEVESEIAYGVLKSLKPHENLERLSIVGYGGTEFPNWIDVGYSSVSNLVSLKLNGRKNCSCLPSLGELPSLRDLSITAFEKVRNVDLQFYARPKTSVPFKSMEILRFERMPQWESWSDVDGAFPLLQELYIKDCPELTKSLPSRLPSLTTMGIKGCHKLVVSLPSAATLWKVRLNKVMLDKLSSGLYRLQVEEYSQVPVKQMEVLSTALEEIHISNDSSLIYLPVESFPNLKKLNVRQCSRLKSFFPAEVASTSYSAIRDPSNLISYPDPKFPPIQHAYIIDCPELCVASLLALPTIQSIKLFSWGRSQMELSKLPSKLCSLQVQHFHLFEEIQGQSLTGAFTNLEAIEITGCCRLENFWLEFFPKLKSLKIYHCFNLESLCTPETISSENKEKSDSLPEVCSNFPLLQELCIYGCKKLHLLSLPRPLTIHTMSLQDNSRDVRLCKQSSGLYSLHIRRFYSLEEIETWLLSGGFPNSAAEITIEVCDQLKYFQLGKFPKLQGLEIGHCPNFQSLEITDEEFTSLNSLSIHHCPNFASFQRGGLRAPNLTFLSLLDCSRLNSLSDDIHTFLPSLLNLIIAGCPQFESCPEGGFPSTLSLLTIKDLQILKSVRFNELTHLRELSIQHFPNLQSMPECMLALLPSLVTLTICDCPQLESFFTRNLPFKLESLAIRNCNKLLACLMLCDMHTLPSFTQLTIAGNSDLASLPEETLLPSSLSYL</sequence>
<gene>
    <name evidence="2" type="ORF">RCOM_0900680</name>
</gene>
<dbReference type="AlphaFoldDB" id="B9RV82"/>
<dbReference type="Pfam" id="PF25019">
    <property type="entry name" value="LRR_R13L1-DRL21"/>
    <property type="match status" value="1"/>
</dbReference>
<evidence type="ECO:0000313" key="3">
    <source>
        <dbReference type="Proteomes" id="UP000008311"/>
    </source>
</evidence>
<evidence type="ECO:0000259" key="1">
    <source>
        <dbReference type="Pfam" id="PF25019"/>
    </source>
</evidence>
<dbReference type="Gene3D" id="3.80.10.10">
    <property type="entry name" value="Ribonuclease Inhibitor"/>
    <property type="match status" value="3"/>
</dbReference>
<feature type="domain" description="R13L1/DRL21-like LRR repeat region" evidence="1">
    <location>
        <begin position="30"/>
        <end position="154"/>
    </location>
</feature>
<dbReference type="InParanoid" id="B9RV82"/>
<protein>
    <recommendedName>
        <fullName evidence="1">R13L1/DRL21-like LRR repeat region domain-containing protein</fullName>
    </recommendedName>
</protein>
<reference evidence="3" key="1">
    <citation type="journal article" date="2010" name="Nat. Biotechnol.">
        <title>Draft genome sequence of the oilseed species Ricinus communis.</title>
        <authorList>
            <person name="Chan A.P."/>
            <person name="Crabtree J."/>
            <person name="Zhao Q."/>
            <person name="Lorenzi H."/>
            <person name="Orvis J."/>
            <person name="Puiu D."/>
            <person name="Melake-Berhan A."/>
            <person name="Jones K.M."/>
            <person name="Redman J."/>
            <person name="Chen G."/>
            <person name="Cahoon E.B."/>
            <person name="Gedil M."/>
            <person name="Stanke M."/>
            <person name="Haas B.J."/>
            <person name="Wortman J.R."/>
            <person name="Fraser-Liggett C.M."/>
            <person name="Ravel J."/>
            <person name="Rabinowicz P.D."/>
        </authorList>
    </citation>
    <scope>NUCLEOTIDE SEQUENCE [LARGE SCALE GENOMIC DNA]</scope>
    <source>
        <strain evidence="3">cv. Hale</strain>
    </source>
</reference>
<dbReference type="STRING" id="3988.B9RV82"/>
<evidence type="ECO:0000313" key="2">
    <source>
        <dbReference type="EMBL" id="EEF44815.1"/>
    </source>
</evidence>
<name>B9RV82_RICCO</name>
<dbReference type="eggNOG" id="KOG4658">
    <property type="taxonomic scope" value="Eukaryota"/>
</dbReference>
<proteinExistence type="predicted"/>
<dbReference type="PANTHER" id="PTHR47186">
    <property type="entry name" value="LEUCINE-RICH REPEAT-CONTAINING PROTEIN 57"/>
    <property type="match status" value="1"/>
</dbReference>
<organism evidence="2 3">
    <name type="scientific">Ricinus communis</name>
    <name type="common">Castor bean</name>
    <dbReference type="NCBI Taxonomy" id="3988"/>
    <lineage>
        <taxon>Eukaryota</taxon>
        <taxon>Viridiplantae</taxon>
        <taxon>Streptophyta</taxon>
        <taxon>Embryophyta</taxon>
        <taxon>Tracheophyta</taxon>
        <taxon>Spermatophyta</taxon>
        <taxon>Magnoliopsida</taxon>
        <taxon>eudicotyledons</taxon>
        <taxon>Gunneridae</taxon>
        <taxon>Pentapetalae</taxon>
        <taxon>rosids</taxon>
        <taxon>fabids</taxon>
        <taxon>Malpighiales</taxon>
        <taxon>Euphorbiaceae</taxon>
        <taxon>Acalyphoideae</taxon>
        <taxon>Acalypheae</taxon>
        <taxon>Ricinus</taxon>
    </lineage>
</organism>
<dbReference type="Proteomes" id="UP000008311">
    <property type="component" value="Unassembled WGS sequence"/>
</dbReference>
<dbReference type="PANTHER" id="PTHR47186:SF26">
    <property type="entry name" value="LEUCINE-RICH REPEAT DOMAIN, L DOMAIN-CONTAINING PROTEIN-RELATED"/>
    <property type="match status" value="1"/>
</dbReference>